<accession>A0ABQ0KW09</accession>
<evidence type="ECO:0000313" key="1">
    <source>
        <dbReference type="EMBL" id="GAT42735.1"/>
    </source>
</evidence>
<dbReference type="EMBL" id="DF838231">
    <property type="protein sequence ID" value="GAT42735.1"/>
    <property type="molecule type" value="Genomic_DNA"/>
</dbReference>
<dbReference type="Proteomes" id="UP000815677">
    <property type="component" value="Unassembled WGS sequence"/>
</dbReference>
<organism evidence="1 2">
    <name type="scientific">Mycena chlorophos</name>
    <name type="common">Agaric fungus</name>
    <name type="synonym">Agaricus chlorophos</name>
    <dbReference type="NCBI Taxonomy" id="658473"/>
    <lineage>
        <taxon>Eukaryota</taxon>
        <taxon>Fungi</taxon>
        <taxon>Dikarya</taxon>
        <taxon>Basidiomycota</taxon>
        <taxon>Agaricomycotina</taxon>
        <taxon>Agaricomycetes</taxon>
        <taxon>Agaricomycetidae</taxon>
        <taxon>Agaricales</taxon>
        <taxon>Marasmiineae</taxon>
        <taxon>Mycenaceae</taxon>
        <taxon>Mycena</taxon>
    </lineage>
</organism>
<evidence type="ECO:0000313" key="2">
    <source>
        <dbReference type="Proteomes" id="UP000815677"/>
    </source>
</evidence>
<reference evidence="1" key="1">
    <citation type="submission" date="2014-09" db="EMBL/GenBank/DDBJ databases">
        <title>Genome sequence of the luminous mushroom Mycena chlorophos for searching fungal bioluminescence genes.</title>
        <authorList>
            <person name="Tanaka Y."/>
            <person name="Kasuga D."/>
            <person name="Oba Y."/>
            <person name="Hase S."/>
            <person name="Sato K."/>
            <person name="Oba Y."/>
            <person name="Sakakibara Y."/>
        </authorList>
    </citation>
    <scope>NUCLEOTIDE SEQUENCE</scope>
</reference>
<keyword evidence="2" id="KW-1185">Reference proteome</keyword>
<protein>
    <submittedName>
        <fullName evidence="1">Uncharacterized protein</fullName>
    </submittedName>
</protein>
<name>A0ABQ0KW09_MYCCL</name>
<proteinExistence type="predicted"/>
<sequence length="247" mass="27641">MSLTNPFRRALQLQLRPHPTSTLLARVARPLRLISIRQQVPRRTYFLYPTQTRPQTLSGWVWYRRDGTPRSKLKGLVFGSLLLGGLYATWSTLLVVEALDYEHYLLSTLVYIQRVDYEFNSVSLSDVNSTLTYFEELVGYFVQPDGDVSSEMLRAFFADLAMLAESAEQRERIHGIITAGASGVHDLLLARKGAHAVDTAVLAIDTLDSAMLLLIALVDEAGSDGTDQMIRIRLKNQVNPKDSSILG</sequence>
<gene>
    <name evidence="1" type="ORF">MCHLO_00438</name>
</gene>